<comment type="caution">
    <text evidence="4">The sequence shown here is derived from an EMBL/GenBank/DDBJ whole genome shotgun (WGS) entry which is preliminary data.</text>
</comment>
<accession>A0AAD2GCR7</accession>
<dbReference type="FunFam" id="3.90.79.10:FF:000060">
    <property type="entry name" value="Nudix hydrolase 1"/>
    <property type="match status" value="1"/>
</dbReference>
<dbReference type="GO" id="GO:0035539">
    <property type="term" value="F:8-oxo-7,8-dihydrodeoxyguanosine triphosphate pyrophosphatase activity"/>
    <property type="evidence" value="ECO:0007669"/>
    <property type="project" value="TreeGrafter"/>
</dbReference>
<organism evidence="4 5">
    <name type="scientific">Cylindrotheca closterium</name>
    <dbReference type="NCBI Taxonomy" id="2856"/>
    <lineage>
        <taxon>Eukaryota</taxon>
        <taxon>Sar</taxon>
        <taxon>Stramenopiles</taxon>
        <taxon>Ochrophyta</taxon>
        <taxon>Bacillariophyta</taxon>
        <taxon>Bacillariophyceae</taxon>
        <taxon>Bacillariophycidae</taxon>
        <taxon>Bacillariales</taxon>
        <taxon>Bacillariaceae</taxon>
        <taxon>Cylindrotheca</taxon>
    </lineage>
</organism>
<evidence type="ECO:0000256" key="1">
    <source>
        <dbReference type="ARBA" id="ARBA00022801"/>
    </source>
</evidence>
<name>A0AAD2GCR7_9STRA</name>
<dbReference type="InterPro" id="IPR015797">
    <property type="entry name" value="NUDIX_hydrolase-like_dom_sf"/>
</dbReference>
<feature type="domain" description="Nudix hydrolase" evidence="2">
    <location>
        <begin position="21"/>
        <end position="155"/>
    </location>
</feature>
<dbReference type="Proteomes" id="UP001295423">
    <property type="component" value="Unassembled WGS sequence"/>
</dbReference>
<gene>
    <name evidence="3" type="ORF">CYCCA115_LOCUS10714</name>
    <name evidence="4" type="ORF">CYCCA115_LOCUS24057</name>
</gene>
<dbReference type="PROSITE" id="PS51462">
    <property type="entry name" value="NUDIX"/>
    <property type="match status" value="1"/>
</dbReference>
<proteinExistence type="predicted"/>
<dbReference type="Gene3D" id="3.90.79.10">
    <property type="entry name" value="Nucleoside Triphosphate Pyrophosphohydrolase"/>
    <property type="match status" value="1"/>
</dbReference>
<evidence type="ECO:0000313" key="4">
    <source>
        <dbReference type="EMBL" id="CAJ1970033.1"/>
    </source>
</evidence>
<protein>
    <recommendedName>
        <fullName evidence="2">Nudix hydrolase domain-containing protein</fullName>
    </recommendedName>
</protein>
<dbReference type="CDD" id="cd04678">
    <property type="entry name" value="NUDIX_MTH2_Nudt15"/>
    <property type="match status" value="1"/>
</dbReference>
<dbReference type="AlphaFoldDB" id="A0AAD2GCR7"/>
<dbReference type="EMBL" id="CAKOGP040002449">
    <property type="protein sequence ID" value="CAJ1970033.1"/>
    <property type="molecule type" value="Genomic_DNA"/>
</dbReference>
<dbReference type="InterPro" id="IPR020084">
    <property type="entry name" value="NUDIX_hydrolase_CS"/>
</dbReference>
<dbReference type="InterPro" id="IPR000086">
    <property type="entry name" value="NUDIX_hydrolase_dom"/>
</dbReference>
<keyword evidence="1" id="KW-0378">Hydrolase</keyword>
<dbReference type="Pfam" id="PF00293">
    <property type="entry name" value="NUDIX"/>
    <property type="match status" value="1"/>
</dbReference>
<evidence type="ECO:0000313" key="5">
    <source>
        <dbReference type="Proteomes" id="UP001295423"/>
    </source>
</evidence>
<dbReference type="PANTHER" id="PTHR16099">
    <property type="entry name" value="8-OXO-DGTP DIPHOSPHATES NUDT15"/>
    <property type="match status" value="1"/>
</dbReference>
<evidence type="ECO:0000313" key="3">
    <source>
        <dbReference type="EMBL" id="CAJ1946572.1"/>
    </source>
</evidence>
<evidence type="ECO:0000259" key="2">
    <source>
        <dbReference type="PROSITE" id="PS51462"/>
    </source>
</evidence>
<sequence>MSGKRTTLLLHSGNNNNETKVVRVGVGVLVKDARAPDRVYCGIRKGSHGAGSLALPGGHLEMFESWEECAIREVKEETNLDLGEVSFGHVTNDAMERENKHYVTIFMLAKCKAPDQRPKTMEPNKCEGWNSYSWSELEKEHLEGNLFGPLGRLVKDRPSKVMEFLGLDLS</sequence>
<reference evidence="4" key="1">
    <citation type="submission" date="2023-08" db="EMBL/GenBank/DDBJ databases">
        <authorList>
            <person name="Audoor S."/>
            <person name="Bilcke G."/>
        </authorList>
    </citation>
    <scope>NUCLEOTIDE SEQUENCE</scope>
</reference>
<dbReference type="PANTHER" id="PTHR16099:SF5">
    <property type="entry name" value="NUCLEOTIDE TRIPHOSPHATE DIPHOSPHATASE NUDT15"/>
    <property type="match status" value="1"/>
</dbReference>
<dbReference type="GO" id="GO:0006203">
    <property type="term" value="P:dGTP catabolic process"/>
    <property type="evidence" value="ECO:0007669"/>
    <property type="project" value="TreeGrafter"/>
</dbReference>
<keyword evidence="5" id="KW-1185">Reference proteome</keyword>
<dbReference type="SUPFAM" id="SSF55811">
    <property type="entry name" value="Nudix"/>
    <property type="match status" value="1"/>
</dbReference>
<dbReference type="EMBL" id="CAKOGP040001714">
    <property type="protein sequence ID" value="CAJ1946572.1"/>
    <property type="molecule type" value="Genomic_DNA"/>
</dbReference>
<dbReference type="PROSITE" id="PS00893">
    <property type="entry name" value="NUDIX_BOX"/>
    <property type="match status" value="1"/>
</dbReference>
<dbReference type="GO" id="GO:0005829">
    <property type="term" value="C:cytosol"/>
    <property type="evidence" value="ECO:0007669"/>
    <property type="project" value="TreeGrafter"/>
</dbReference>